<comment type="caution">
    <text evidence="2">The sequence shown here is derived from an EMBL/GenBank/DDBJ whole genome shotgun (WGS) entry which is preliminary data.</text>
</comment>
<dbReference type="AlphaFoldDB" id="A0A8H7C498"/>
<name>A0A8H7C498_AGABI</name>
<proteinExistence type="predicted"/>
<evidence type="ECO:0000313" key="2">
    <source>
        <dbReference type="EMBL" id="KAF7761715.1"/>
    </source>
</evidence>
<keyword evidence="1" id="KW-0175">Coiled coil</keyword>
<sequence length="243" mass="27381">MDSESQLNSDIQVNQGVIHSEDNLLNISPSLSNFAIDPELLQQDHLDSDNEVNSSGELPDVSGSKDKKLVASVKNPIYGLVEGVRKGSAVYDVARTRKLPEKIDMQTKSTSRYRRELPDIIARCERLAAQCDVYMMLVSQQAGGSSAAVHYTSPRLRREAKQDTLEIIQGYQSLMNRLFLSRRQDALAALKEKEILEKQAEEAKEATKIAEERIKAQQIQLEAQSLLLQELQAKMDNLQTRRR</sequence>
<evidence type="ECO:0000256" key="1">
    <source>
        <dbReference type="SAM" id="Coils"/>
    </source>
</evidence>
<dbReference type="EMBL" id="JABXXO010000013">
    <property type="protein sequence ID" value="KAF7761715.1"/>
    <property type="molecule type" value="Genomic_DNA"/>
</dbReference>
<evidence type="ECO:0000313" key="3">
    <source>
        <dbReference type="EMBL" id="KAF7783151.1"/>
    </source>
</evidence>
<evidence type="ECO:0000313" key="4">
    <source>
        <dbReference type="Proteomes" id="UP000629468"/>
    </source>
</evidence>
<reference evidence="2 4" key="1">
    <citation type="journal article" name="Sci. Rep.">
        <title>Telomere-to-telomere assembled and centromere annotated genomes of the two main subspecies of the button mushroom Agaricus bisporus reveal especially polymorphic chromosome ends.</title>
        <authorList>
            <person name="Sonnenberg A.S.M."/>
            <person name="Sedaghat-Telgerd N."/>
            <person name="Lavrijssen B."/>
            <person name="Ohm R.A."/>
            <person name="Hendrickx P.M."/>
            <person name="Scholtmeijer K."/>
            <person name="Baars J.J.P."/>
            <person name="van Peer A."/>
        </authorList>
    </citation>
    <scope>NUCLEOTIDE SEQUENCE [LARGE SCALE GENOMIC DNA]</scope>
    <source>
        <strain evidence="2 4">H119_p4</strain>
    </source>
</reference>
<gene>
    <name evidence="3" type="ORF">Agabi119p4_2527</name>
    <name evidence="2" type="ORF">Agabi119p4_9707</name>
</gene>
<protein>
    <submittedName>
        <fullName evidence="2">Uncharacterized protein</fullName>
    </submittedName>
</protein>
<dbReference type="Proteomes" id="UP000629468">
    <property type="component" value="Unassembled WGS sequence"/>
</dbReference>
<organism evidence="2 4">
    <name type="scientific">Agaricus bisporus var. burnettii</name>
    <dbReference type="NCBI Taxonomy" id="192524"/>
    <lineage>
        <taxon>Eukaryota</taxon>
        <taxon>Fungi</taxon>
        <taxon>Dikarya</taxon>
        <taxon>Basidiomycota</taxon>
        <taxon>Agaricomycotina</taxon>
        <taxon>Agaricomycetes</taxon>
        <taxon>Agaricomycetidae</taxon>
        <taxon>Agaricales</taxon>
        <taxon>Agaricineae</taxon>
        <taxon>Agaricaceae</taxon>
        <taxon>Agaricus</taxon>
    </lineage>
</organism>
<feature type="coiled-coil region" evidence="1">
    <location>
        <begin position="186"/>
        <end position="241"/>
    </location>
</feature>
<dbReference type="EMBL" id="JABXXO010000003">
    <property type="protein sequence ID" value="KAF7783151.1"/>
    <property type="molecule type" value="Genomic_DNA"/>
</dbReference>
<accession>A0A8H7C498</accession>